<comment type="similarity">
    <text evidence="1 5">Belongs to the KptA/TPT1 family.</text>
</comment>
<gene>
    <name evidence="5" type="primary">kptA</name>
    <name evidence="6" type="ORF">J3U88_17595</name>
</gene>
<evidence type="ECO:0000313" key="6">
    <source>
        <dbReference type="EMBL" id="MBO1320293.1"/>
    </source>
</evidence>
<dbReference type="GO" id="GO:0003950">
    <property type="term" value="F:NAD+ poly-ADP-ribosyltransferase activity"/>
    <property type="evidence" value="ECO:0007669"/>
    <property type="project" value="InterPro"/>
</dbReference>
<keyword evidence="2 5" id="KW-0808">Transferase</keyword>
<dbReference type="RefSeq" id="WP_207860247.1">
    <property type="nucleotide sequence ID" value="NZ_JAFREP010000016.1"/>
</dbReference>
<dbReference type="Pfam" id="PF01885">
    <property type="entry name" value="PTS_2-RNA"/>
    <property type="match status" value="1"/>
</dbReference>
<evidence type="ECO:0000256" key="1">
    <source>
        <dbReference type="ARBA" id="ARBA00009836"/>
    </source>
</evidence>
<name>A0A8J7U5C3_9BACT</name>
<dbReference type="AlphaFoldDB" id="A0A8J7U5C3"/>
<evidence type="ECO:0000256" key="4">
    <source>
        <dbReference type="ARBA" id="ARBA00025212"/>
    </source>
</evidence>
<sequence>MSFNAKRTSKFLSLVLRHQPQTLNLTLDDNGWVAVDTLLEHWARYGRQAPTLDQLHRVVADNDKQRFAFSEDGTRIRANQGHSVKVDLKLEPQQPPARLFHGTATRNVAGILRDGIQRAKRHHVHLSPDRRTADAVGRRHGKLAMLVVDSAAMAADGYTFFCSANGVWLTDEVPSRYLQREDETP</sequence>
<dbReference type="InterPro" id="IPR022928">
    <property type="entry name" value="RNA_2'-PTrans_KptA"/>
</dbReference>
<dbReference type="SUPFAM" id="SSF56399">
    <property type="entry name" value="ADP-ribosylation"/>
    <property type="match status" value="1"/>
</dbReference>
<dbReference type="HAMAP" id="MF_00299">
    <property type="entry name" value="KptA"/>
    <property type="match status" value="1"/>
</dbReference>
<dbReference type="EC" id="2.7.1.-" evidence="5"/>
<dbReference type="PANTHER" id="PTHR12684">
    <property type="entry name" value="PUTATIVE PHOSPHOTRANSFERASE"/>
    <property type="match status" value="1"/>
</dbReference>
<dbReference type="GO" id="GO:0006388">
    <property type="term" value="P:tRNA splicing, via endonucleolytic cleavage and ligation"/>
    <property type="evidence" value="ECO:0007669"/>
    <property type="project" value="UniProtKB-UniRule"/>
</dbReference>
<evidence type="ECO:0000313" key="7">
    <source>
        <dbReference type="Proteomes" id="UP000664417"/>
    </source>
</evidence>
<dbReference type="NCBIfam" id="NF002014">
    <property type="entry name" value="PRK00819.1-4"/>
    <property type="match status" value="1"/>
</dbReference>
<dbReference type="Gene3D" id="3.20.170.30">
    <property type="match status" value="1"/>
</dbReference>
<dbReference type="InterPro" id="IPR002745">
    <property type="entry name" value="Ptrans_KptA/Tpt1"/>
</dbReference>
<dbReference type="Gene3D" id="1.10.10.970">
    <property type="entry name" value="RNA 2'-phosphotransferase, Tpt1/KptA family, N-terminal domain"/>
    <property type="match status" value="1"/>
</dbReference>
<keyword evidence="3 5" id="KW-0520">NAD</keyword>
<evidence type="ECO:0000256" key="5">
    <source>
        <dbReference type="HAMAP-Rule" id="MF_00299"/>
    </source>
</evidence>
<comment type="caution">
    <text evidence="6">The sequence shown here is derived from an EMBL/GenBank/DDBJ whole genome shotgun (WGS) entry which is preliminary data.</text>
</comment>
<dbReference type="GO" id="GO:0000215">
    <property type="term" value="F:tRNA 2'-phosphotransferase activity"/>
    <property type="evidence" value="ECO:0007669"/>
    <property type="project" value="TreeGrafter"/>
</dbReference>
<evidence type="ECO:0000256" key="3">
    <source>
        <dbReference type="ARBA" id="ARBA00023027"/>
    </source>
</evidence>
<dbReference type="InterPro" id="IPR042080">
    <property type="entry name" value="RNA_2'-PTrans_N"/>
</dbReference>
<dbReference type="Proteomes" id="UP000664417">
    <property type="component" value="Unassembled WGS sequence"/>
</dbReference>
<proteinExistence type="inferred from homology"/>
<dbReference type="EMBL" id="JAFREP010000016">
    <property type="protein sequence ID" value="MBO1320293.1"/>
    <property type="molecule type" value="Genomic_DNA"/>
</dbReference>
<accession>A0A8J7U5C3</accession>
<evidence type="ECO:0000256" key="2">
    <source>
        <dbReference type="ARBA" id="ARBA00022679"/>
    </source>
</evidence>
<keyword evidence="7" id="KW-1185">Reference proteome</keyword>
<organism evidence="6 7">
    <name type="scientific">Acanthopleuribacter pedis</name>
    <dbReference type="NCBI Taxonomy" id="442870"/>
    <lineage>
        <taxon>Bacteria</taxon>
        <taxon>Pseudomonadati</taxon>
        <taxon>Acidobacteriota</taxon>
        <taxon>Holophagae</taxon>
        <taxon>Acanthopleuribacterales</taxon>
        <taxon>Acanthopleuribacteraceae</taxon>
        <taxon>Acanthopleuribacter</taxon>
    </lineage>
</organism>
<dbReference type="InterPro" id="IPR042081">
    <property type="entry name" value="RNA_2'-PTrans_C"/>
</dbReference>
<comment type="function">
    <text evidence="4 5">Removes the 2'-phosphate from RNA via an intermediate in which the phosphate is ADP-ribosylated by NAD followed by a presumed transesterification to release the RNA and generate ADP-ribose 1''-2''-cyclic phosphate (APPR&gt;P). May function as an ADP-ribosylase.</text>
</comment>
<reference evidence="6" key="1">
    <citation type="submission" date="2021-03" db="EMBL/GenBank/DDBJ databases">
        <authorList>
            <person name="Wang G."/>
        </authorList>
    </citation>
    <scope>NUCLEOTIDE SEQUENCE</scope>
    <source>
        <strain evidence="6">KCTC 12899</strain>
    </source>
</reference>
<dbReference type="PANTHER" id="PTHR12684:SF2">
    <property type="entry name" value="TRNA 2'-PHOSPHOTRANSFERASE 1"/>
    <property type="match status" value="1"/>
</dbReference>
<protein>
    <recommendedName>
        <fullName evidence="5">Probable RNA 2'-phosphotransferase</fullName>
        <ecNumber evidence="5">2.7.1.-</ecNumber>
    </recommendedName>
</protein>